<accession>A0A2P8D858</accession>
<protein>
    <submittedName>
        <fullName evidence="2">DinB family protein</fullName>
    </submittedName>
</protein>
<gene>
    <name evidence="2" type="ORF">B0I18_102358</name>
</gene>
<dbReference type="InterPro" id="IPR024775">
    <property type="entry name" value="DinB-like"/>
</dbReference>
<comment type="caution">
    <text evidence="2">The sequence shown here is derived from an EMBL/GenBank/DDBJ whole genome shotgun (WGS) entry which is preliminary data.</text>
</comment>
<sequence>MSGQIQQWQQQIDEVTHNFREEFGTLNAEELNRKPNGSTWSIAENMEHLISVNDSYFPIVEQLKAGSYKTPFLGKSAFFVKFMGNTLLKSVAPDRKKKMKTFPVWEPKNGSVNPDILQAFVKHQGALKKLVAESEPFLQRGTVISSPANRNIVYTLERAFEVIIAHEQRHFNQASEVMDAIFVNQYKYDI</sequence>
<feature type="domain" description="DinB-like" evidence="1">
    <location>
        <begin position="11"/>
        <end position="174"/>
    </location>
</feature>
<evidence type="ECO:0000313" key="2">
    <source>
        <dbReference type="EMBL" id="PSK93388.1"/>
    </source>
</evidence>
<dbReference type="AlphaFoldDB" id="A0A2P8D858"/>
<evidence type="ECO:0000259" key="1">
    <source>
        <dbReference type="Pfam" id="PF12867"/>
    </source>
</evidence>
<dbReference type="EMBL" id="PYGD01000002">
    <property type="protein sequence ID" value="PSK93388.1"/>
    <property type="molecule type" value="Genomic_DNA"/>
</dbReference>
<dbReference type="SUPFAM" id="SSF109854">
    <property type="entry name" value="DinB/YfiT-like putative metalloenzymes"/>
    <property type="match status" value="1"/>
</dbReference>
<evidence type="ECO:0000313" key="3">
    <source>
        <dbReference type="Proteomes" id="UP000240572"/>
    </source>
</evidence>
<dbReference type="InterPro" id="IPR034660">
    <property type="entry name" value="DinB/YfiT-like"/>
</dbReference>
<name>A0A2P8D858_9BACT</name>
<organism evidence="2 3">
    <name type="scientific">Taibaiella chishuiensis</name>
    <dbReference type="NCBI Taxonomy" id="1434707"/>
    <lineage>
        <taxon>Bacteria</taxon>
        <taxon>Pseudomonadati</taxon>
        <taxon>Bacteroidota</taxon>
        <taxon>Chitinophagia</taxon>
        <taxon>Chitinophagales</taxon>
        <taxon>Chitinophagaceae</taxon>
        <taxon>Taibaiella</taxon>
    </lineage>
</organism>
<proteinExistence type="predicted"/>
<dbReference type="Gene3D" id="1.20.120.450">
    <property type="entry name" value="dinb family like domain"/>
    <property type="match status" value="1"/>
</dbReference>
<dbReference type="Pfam" id="PF12867">
    <property type="entry name" value="DinB_2"/>
    <property type="match status" value="1"/>
</dbReference>
<dbReference type="Proteomes" id="UP000240572">
    <property type="component" value="Unassembled WGS sequence"/>
</dbReference>
<dbReference type="OrthoDB" id="1524454at2"/>
<reference evidence="2 3" key="1">
    <citation type="submission" date="2018-03" db="EMBL/GenBank/DDBJ databases">
        <title>Genomic Encyclopedia of Type Strains, Phase III (KMG-III): the genomes of soil and plant-associated and newly described type strains.</title>
        <authorList>
            <person name="Whitman W."/>
        </authorList>
    </citation>
    <scope>NUCLEOTIDE SEQUENCE [LARGE SCALE GENOMIC DNA]</scope>
    <source>
        <strain evidence="2 3">CGMCC 1.12700</strain>
    </source>
</reference>
<keyword evidence="3" id="KW-1185">Reference proteome</keyword>
<dbReference type="RefSeq" id="WP_106522394.1">
    <property type="nucleotide sequence ID" value="NZ_PYGD01000002.1"/>
</dbReference>